<evidence type="ECO:0000313" key="8">
    <source>
        <dbReference type="Proteomes" id="UP001202328"/>
    </source>
</evidence>
<sequence length="569" mass="64463">MDTRNNSWLFLSVLLFVFVLCNKPHDSIAANTLLLGESLKGNQTIKSSGENFELGFFKPGASNNYYVGIWYKKISVQTVVWVANRNKPLQSFSEFKLLENGNLVLYQYDSVQSETLIWSTNLTSDTSNTTEAVLGDDGNLVLRDGSNPYVVYWQSFDHPTDTWLPGGKLGLNKKTRETQSLTSWRSLEDPAAGFFSLQLDPNGTSQYFIQFNKSVKVWTSGEWNELAKTFDLVPEMRSNYIYNYSYISNENESYFTYNLYDSSIISRFVMDISGQIKQLRWSYTMERWNPFWSQPQQFCDVYGICGPFGNCNPDTLKCECLPGFIRRSPTDRNFQDPTGGCVNNVSNSECGLINWLQDSSNGCARNTSLQCGSKDWFLSIPISNFPDNPQSQKVNTAEECKLVCKGKCSCNAYAYGDSGCQLWDGEMLNVKQQSDGRAGDLYLKSAASRSSPIPNTEVRKRKAIIWKITIPLITLVAIIMGALGYIYLLKRNKAHQRGRLKELQWVLTDLLKNKATYKDTPNTNTFNDGKTEEETQELQIFNIACLTIATNNFCWKNKLGEGGFGPVYK</sequence>
<reference evidence="7" key="1">
    <citation type="submission" date="2022-04" db="EMBL/GenBank/DDBJ databases">
        <title>A functionally conserved STORR gene fusion in Papaver species that diverged 16.8 million years ago.</title>
        <authorList>
            <person name="Catania T."/>
        </authorList>
    </citation>
    <scope>NUCLEOTIDE SEQUENCE</scope>
    <source>
        <strain evidence="7">S-188037</strain>
    </source>
</reference>
<dbReference type="CDD" id="cd00028">
    <property type="entry name" value="B_lectin"/>
    <property type="match status" value="1"/>
</dbReference>
<dbReference type="EMBL" id="JAJJMB010001716">
    <property type="protein sequence ID" value="KAI3955915.1"/>
    <property type="molecule type" value="Genomic_DNA"/>
</dbReference>
<dbReference type="Gene3D" id="3.30.200.20">
    <property type="entry name" value="Phosphorylase Kinase, domain 1"/>
    <property type="match status" value="1"/>
</dbReference>
<organism evidence="7 8">
    <name type="scientific">Papaver atlanticum</name>
    <dbReference type="NCBI Taxonomy" id="357466"/>
    <lineage>
        <taxon>Eukaryota</taxon>
        <taxon>Viridiplantae</taxon>
        <taxon>Streptophyta</taxon>
        <taxon>Embryophyta</taxon>
        <taxon>Tracheophyta</taxon>
        <taxon>Spermatophyta</taxon>
        <taxon>Magnoliopsida</taxon>
        <taxon>Ranunculales</taxon>
        <taxon>Papaveraceae</taxon>
        <taxon>Papaveroideae</taxon>
        <taxon>Papaver</taxon>
    </lineage>
</organism>
<dbReference type="Pfam" id="PF01453">
    <property type="entry name" value="B_lectin"/>
    <property type="match status" value="1"/>
</dbReference>
<dbReference type="FunFam" id="2.90.10.10:FF:000005">
    <property type="entry name" value="G-type lectin S-receptor-like serine/threonine-protein kinase"/>
    <property type="match status" value="1"/>
</dbReference>
<dbReference type="Pfam" id="PF00954">
    <property type="entry name" value="S_locus_glycop"/>
    <property type="match status" value="1"/>
</dbReference>
<feature type="chain" id="PRO_5042263517" description="S-locus glycoprotein" evidence="4">
    <location>
        <begin position="22"/>
        <end position="569"/>
    </location>
</feature>
<keyword evidence="8" id="KW-1185">Reference proteome</keyword>
<dbReference type="PANTHER" id="PTHR32444">
    <property type="entry name" value="BULB-TYPE LECTIN DOMAIN-CONTAINING PROTEIN"/>
    <property type="match status" value="1"/>
</dbReference>
<evidence type="ECO:0000259" key="6">
    <source>
        <dbReference type="PROSITE" id="PS50948"/>
    </source>
</evidence>
<feature type="signal peptide" evidence="4">
    <location>
        <begin position="1"/>
        <end position="21"/>
    </location>
</feature>
<accession>A0AAD4TH37</accession>
<gene>
    <name evidence="7" type="ORF">MKW98_006275</name>
</gene>
<dbReference type="InterPro" id="IPR000858">
    <property type="entry name" value="S_locus_glycoprot_dom"/>
</dbReference>
<dbReference type="GO" id="GO:0048544">
    <property type="term" value="P:recognition of pollen"/>
    <property type="evidence" value="ECO:0007669"/>
    <property type="project" value="InterPro"/>
</dbReference>
<evidence type="ECO:0000313" key="7">
    <source>
        <dbReference type="EMBL" id="KAI3955915.1"/>
    </source>
</evidence>
<keyword evidence="3" id="KW-0472">Membrane</keyword>
<dbReference type="SUPFAM" id="SSF51110">
    <property type="entry name" value="alpha-D-mannose-specific plant lectins"/>
    <property type="match status" value="1"/>
</dbReference>
<keyword evidence="3" id="KW-1133">Transmembrane helix</keyword>
<evidence type="ECO:0000256" key="2">
    <source>
        <dbReference type="ARBA" id="ARBA00023157"/>
    </source>
</evidence>
<keyword evidence="1 4" id="KW-0732">Signal</keyword>
<feature type="domain" description="Apple" evidence="6">
    <location>
        <begin position="371"/>
        <end position="446"/>
    </location>
</feature>
<comment type="caution">
    <text evidence="7">The sequence shown here is derived from an EMBL/GenBank/DDBJ whole genome shotgun (WGS) entry which is preliminary data.</text>
</comment>
<evidence type="ECO:0000256" key="3">
    <source>
        <dbReference type="SAM" id="Phobius"/>
    </source>
</evidence>
<dbReference type="PROSITE" id="PS50948">
    <property type="entry name" value="PAN"/>
    <property type="match status" value="1"/>
</dbReference>
<proteinExistence type="predicted"/>
<keyword evidence="3" id="KW-0812">Transmembrane</keyword>
<feature type="non-terminal residue" evidence="7">
    <location>
        <position position="569"/>
    </location>
</feature>
<evidence type="ECO:0000259" key="5">
    <source>
        <dbReference type="PROSITE" id="PS50927"/>
    </source>
</evidence>
<dbReference type="InterPro" id="IPR003609">
    <property type="entry name" value="Pan_app"/>
</dbReference>
<dbReference type="InterPro" id="IPR036426">
    <property type="entry name" value="Bulb-type_lectin_dom_sf"/>
</dbReference>
<dbReference type="InterPro" id="IPR001480">
    <property type="entry name" value="Bulb-type_lectin_dom"/>
</dbReference>
<dbReference type="PANTHER" id="PTHR32444:SF247">
    <property type="entry name" value="OS01G0958200 PROTEIN"/>
    <property type="match status" value="1"/>
</dbReference>
<evidence type="ECO:0000256" key="4">
    <source>
        <dbReference type="SAM" id="SignalP"/>
    </source>
</evidence>
<feature type="domain" description="Bulb-type lectin" evidence="5">
    <location>
        <begin position="30"/>
        <end position="155"/>
    </location>
</feature>
<dbReference type="Pfam" id="PF08276">
    <property type="entry name" value="PAN_2"/>
    <property type="match status" value="1"/>
</dbReference>
<dbReference type="PROSITE" id="PS50927">
    <property type="entry name" value="BULB_LECTIN"/>
    <property type="match status" value="1"/>
</dbReference>
<feature type="transmembrane region" description="Helical" evidence="3">
    <location>
        <begin position="464"/>
        <end position="489"/>
    </location>
</feature>
<dbReference type="AlphaFoldDB" id="A0AAD4TH37"/>
<protein>
    <recommendedName>
        <fullName evidence="9">S-locus glycoprotein</fullName>
    </recommendedName>
</protein>
<dbReference type="SMART" id="SM00108">
    <property type="entry name" value="B_lectin"/>
    <property type="match status" value="1"/>
</dbReference>
<evidence type="ECO:0008006" key="9">
    <source>
        <dbReference type="Google" id="ProtNLM"/>
    </source>
</evidence>
<dbReference type="CDD" id="cd01098">
    <property type="entry name" value="PAN_AP_plant"/>
    <property type="match status" value="1"/>
</dbReference>
<dbReference type="Proteomes" id="UP001202328">
    <property type="component" value="Unassembled WGS sequence"/>
</dbReference>
<keyword evidence="2" id="KW-1015">Disulfide bond</keyword>
<name>A0AAD4TH37_9MAGN</name>
<dbReference type="Gene3D" id="2.90.10.10">
    <property type="entry name" value="Bulb-type lectin domain"/>
    <property type="match status" value="1"/>
</dbReference>
<dbReference type="SMART" id="SM00473">
    <property type="entry name" value="PAN_AP"/>
    <property type="match status" value="1"/>
</dbReference>
<evidence type="ECO:0000256" key="1">
    <source>
        <dbReference type="ARBA" id="ARBA00022729"/>
    </source>
</evidence>